<evidence type="ECO:0000313" key="9">
    <source>
        <dbReference type="Proteomes" id="UP000585665"/>
    </source>
</evidence>
<keyword evidence="3 6" id="KW-0812">Transmembrane</keyword>
<keyword evidence="9" id="KW-1185">Reference proteome</keyword>
<evidence type="ECO:0000256" key="6">
    <source>
        <dbReference type="SAM" id="Phobius"/>
    </source>
</evidence>
<evidence type="ECO:0000313" key="8">
    <source>
        <dbReference type="EMBL" id="NVN41934.1"/>
    </source>
</evidence>
<feature type="domain" description="ABC3 transporter permease C-terminal" evidence="7">
    <location>
        <begin position="131"/>
        <end position="210"/>
    </location>
</feature>
<feature type="transmembrane region" description="Helical" evidence="6">
    <location>
        <begin position="182"/>
        <end position="206"/>
    </location>
</feature>
<reference evidence="8 9" key="1">
    <citation type="submission" date="2020-06" db="EMBL/GenBank/DDBJ databases">
        <title>Description of novel acetic acid bacteria.</title>
        <authorList>
            <person name="Sombolestani A."/>
        </authorList>
    </citation>
    <scope>NUCLEOTIDE SEQUENCE [LARGE SCALE GENOMIC DNA]</scope>
    <source>
        <strain evidence="8 9">LMG 27010</strain>
    </source>
</reference>
<evidence type="ECO:0000256" key="4">
    <source>
        <dbReference type="ARBA" id="ARBA00022989"/>
    </source>
</evidence>
<keyword evidence="2" id="KW-1003">Cell membrane</keyword>
<feature type="transmembrane region" description="Helical" evidence="6">
    <location>
        <begin position="124"/>
        <end position="147"/>
    </location>
</feature>
<dbReference type="AlphaFoldDB" id="A0A850PCS1"/>
<dbReference type="Proteomes" id="UP000585665">
    <property type="component" value="Unassembled WGS sequence"/>
</dbReference>
<accession>A0A850PCS1</accession>
<name>A0A850PCS1_9PROT</name>
<comment type="subcellular location">
    <subcellularLocation>
        <location evidence="1">Cell membrane</location>
        <topology evidence="1">Multi-pass membrane protein</topology>
    </subcellularLocation>
</comment>
<evidence type="ECO:0000256" key="2">
    <source>
        <dbReference type="ARBA" id="ARBA00022475"/>
    </source>
</evidence>
<proteinExistence type="predicted"/>
<dbReference type="GO" id="GO:0032153">
    <property type="term" value="C:cell division site"/>
    <property type="evidence" value="ECO:0007669"/>
    <property type="project" value="TreeGrafter"/>
</dbReference>
<dbReference type="PANTHER" id="PTHR47755">
    <property type="entry name" value="CELL DIVISION PROTEIN FTSX"/>
    <property type="match status" value="1"/>
</dbReference>
<feature type="transmembrane region" description="Helical" evidence="6">
    <location>
        <begin position="236"/>
        <end position="256"/>
    </location>
</feature>
<dbReference type="GO" id="GO:0051301">
    <property type="term" value="P:cell division"/>
    <property type="evidence" value="ECO:0007669"/>
    <property type="project" value="InterPro"/>
</dbReference>
<feature type="non-terminal residue" evidence="8">
    <location>
        <position position="1"/>
    </location>
</feature>
<evidence type="ECO:0000256" key="5">
    <source>
        <dbReference type="ARBA" id="ARBA00023136"/>
    </source>
</evidence>
<dbReference type="RefSeq" id="WP_176614784.1">
    <property type="nucleotide sequence ID" value="NZ_JABXXR010000219.1"/>
</dbReference>
<keyword evidence="5 6" id="KW-0472">Membrane</keyword>
<dbReference type="PANTHER" id="PTHR47755:SF1">
    <property type="entry name" value="CELL DIVISION PROTEIN FTSX"/>
    <property type="match status" value="1"/>
</dbReference>
<gene>
    <name evidence="8" type="ORF">HUK82_15405</name>
</gene>
<sequence>TLAERWAGGESAMVTVQVPDPDAPAANTPAPKTRAAAVQEALTHQPAFARIHMLDTTELDQLLRPWLGGDAHFALPLPAVIEATLASGGTIPDAVTRTLETQAPGTLIERNTVWSERLGALADSLQACAALAIVVVAAIVTLVLMIVTRAGLHARRRTIDIIHGLGATDSYIASRFARRTGVLSLIGGTIGAAAALPLLGILAHLAAPFVAAPVTAIDPGWSHAPWLTPVLDLPRALLLALACLPPGAAVIGWGTAQFTVRSWLRRLP</sequence>
<organism evidence="8 9">
    <name type="scientific">Ameyamaea chiangmaiensis</name>
    <dbReference type="NCBI Taxonomy" id="442969"/>
    <lineage>
        <taxon>Bacteria</taxon>
        <taxon>Pseudomonadati</taxon>
        <taxon>Pseudomonadota</taxon>
        <taxon>Alphaproteobacteria</taxon>
        <taxon>Acetobacterales</taxon>
        <taxon>Acetobacteraceae</taxon>
        <taxon>Ameyamaea</taxon>
    </lineage>
</organism>
<evidence type="ECO:0000259" key="7">
    <source>
        <dbReference type="Pfam" id="PF02687"/>
    </source>
</evidence>
<protein>
    <recommendedName>
        <fullName evidence="7">ABC3 transporter permease C-terminal domain-containing protein</fullName>
    </recommendedName>
</protein>
<dbReference type="Pfam" id="PF02687">
    <property type="entry name" value="FtsX"/>
    <property type="match status" value="1"/>
</dbReference>
<evidence type="ECO:0000256" key="3">
    <source>
        <dbReference type="ARBA" id="ARBA00022692"/>
    </source>
</evidence>
<dbReference type="GO" id="GO:0005886">
    <property type="term" value="C:plasma membrane"/>
    <property type="evidence" value="ECO:0007669"/>
    <property type="project" value="UniProtKB-SubCell"/>
</dbReference>
<evidence type="ECO:0000256" key="1">
    <source>
        <dbReference type="ARBA" id="ARBA00004651"/>
    </source>
</evidence>
<dbReference type="InterPro" id="IPR004513">
    <property type="entry name" value="FtsX"/>
</dbReference>
<dbReference type="InterPro" id="IPR003838">
    <property type="entry name" value="ABC3_permease_C"/>
</dbReference>
<dbReference type="EMBL" id="JABXXR010000219">
    <property type="protein sequence ID" value="NVN41934.1"/>
    <property type="molecule type" value="Genomic_DNA"/>
</dbReference>
<comment type="caution">
    <text evidence="8">The sequence shown here is derived from an EMBL/GenBank/DDBJ whole genome shotgun (WGS) entry which is preliminary data.</text>
</comment>
<keyword evidence="4 6" id="KW-1133">Transmembrane helix</keyword>